<protein>
    <submittedName>
        <fullName evidence="1">Uncharacterized protein</fullName>
    </submittedName>
</protein>
<sequence length="121" mass="13198">MTEHRVPTTTKVEGLIAAHTDLLEQHGISGGLAADRPEPGAEGCYYFSTDTGVWARDNGVSWDEVFGFTEEYIQALIDTSLSTHTSNEAAHHSRYTDDEAVAAVHPAPAYDSEEDEVVFTI</sequence>
<dbReference type="AlphaFoldDB" id="X1TUZ9"/>
<gene>
    <name evidence="1" type="ORF">S12H4_52590</name>
</gene>
<evidence type="ECO:0000313" key="1">
    <source>
        <dbReference type="EMBL" id="GAJ09173.1"/>
    </source>
</evidence>
<name>X1TUZ9_9ZZZZ</name>
<dbReference type="EMBL" id="BARW01033383">
    <property type="protein sequence ID" value="GAJ09173.1"/>
    <property type="molecule type" value="Genomic_DNA"/>
</dbReference>
<organism evidence="1">
    <name type="scientific">marine sediment metagenome</name>
    <dbReference type="NCBI Taxonomy" id="412755"/>
    <lineage>
        <taxon>unclassified sequences</taxon>
        <taxon>metagenomes</taxon>
        <taxon>ecological metagenomes</taxon>
    </lineage>
</organism>
<reference evidence="1" key="1">
    <citation type="journal article" date="2014" name="Front. Microbiol.">
        <title>High frequency of phylogenetically diverse reductive dehalogenase-homologous genes in deep subseafloor sedimentary metagenomes.</title>
        <authorList>
            <person name="Kawai M."/>
            <person name="Futagami T."/>
            <person name="Toyoda A."/>
            <person name="Takaki Y."/>
            <person name="Nishi S."/>
            <person name="Hori S."/>
            <person name="Arai W."/>
            <person name="Tsubouchi T."/>
            <person name="Morono Y."/>
            <person name="Uchiyama I."/>
            <person name="Ito T."/>
            <person name="Fujiyama A."/>
            <person name="Inagaki F."/>
            <person name="Takami H."/>
        </authorList>
    </citation>
    <scope>NUCLEOTIDE SEQUENCE</scope>
    <source>
        <strain evidence="1">Expedition CK06-06</strain>
    </source>
</reference>
<accession>X1TUZ9</accession>
<comment type="caution">
    <text evidence="1">The sequence shown here is derived from an EMBL/GenBank/DDBJ whole genome shotgun (WGS) entry which is preliminary data.</text>
</comment>
<proteinExistence type="predicted"/>